<dbReference type="EMBL" id="MVBO01000006">
    <property type="protein sequence ID" value="OZJ06196.1"/>
    <property type="molecule type" value="Genomic_DNA"/>
</dbReference>
<dbReference type="SUPFAM" id="SSF48264">
    <property type="entry name" value="Cytochrome P450"/>
    <property type="match status" value="1"/>
</dbReference>
<evidence type="ECO:0000313" key="9">
    <source>
        <dbReference type="EMBL" id="OZJ06196.1"/>
    </source>
</evidence>
<comment type="caution">
    <text evidence="9">The sequence shown here is derived from an EMBL/GenBank/DDBJ whole genome shotgun (WGS) entry which is preliminary data.</text>
</comment>
<dbReference type="AlphaFoldDB" id="A0A261Y6E7"/>
<dbReference type="InterPro" id="IPR036396">
    <property type="entry name" value="Cyt_P450_sf"/>
</dbReference>
<dbReference type="PRINTS" id="PR00463">
    <property type="entry name" value="EP450I"/>
</dbReference>
<organism evidence="9 10">
    <name type="scientific">Bifiguratus adelaidae</name>
    <dbReference type="NCBI Taxonomy" id="1938954"/>
    <lineage>
        <taxon>Eukaryota</taxon>
        <taxon>Fungi</taxon>
        <taxon>Fungi incertae sedis</taxon>
        <taxon>Mucoromycota</taxon>
        <taxon>Mucoromycotina</taxon>
        <taxon>Endogonomycetes</taxon>
        <taxon>Endogonales</taxon>
        <taxon>Endogonales incertae sedis</taxon>
        <taxon>Bifiguratus</taxon>
    </lineage>
</organism>
<keyword evidence="6 8" id="KW-0503">Monooxygenase</keyword>
<comment type="similarity">
    <text evidence="1 8">Belongs to the cytochrome P450 family.</text>
</comment>
<sequence length="562" mass="64358">MQGSSISASIKGTNAALLGGSVNIREMYRRLLSQMRSKTGRVGIAITLFLIGFLLKRKSIREPKGFKSIPSGNSGVDIWYIITGRSFRERYEAGMKSSLEDKGIVKMRSLFSTVIVQLATPEYAKLILTRIDLFPKSIPAQVRPYSLFNRFMGGVNLVFSNGDVWRRHRKVANPAFHKSWDTKVFALMADRFCAKVESTPDYRTAGVEVDDLFKRLTLDALGLAVFGYDFESIADPDGKYVVAYNGITKGMAVVDENTRKLNYLNAAIMKPQYFLFPFLDKYPFGSRLKEHRQLNHFDSLIYRLIDERREQLQNSNTSSEQDDLLTLMIKACFDEENPGQRLSVQELRDNMMIFFVAGHDTTAHALACTLGMLALHPEVQDKARLEVLTALGEISEERPWDYQPTIKDIQTLPYLNCVIKEILRLYPPLTMLPMRVAAKDIDLQDGYVIPEGTPVFLNIYSIHHNKRYWGDNADSFWPERFLQDDSNNARFWEWLPFSNGSRSCIGSQFSLIEQRVVLSTLLKRFEFSLPSDSPHRDGIKFSRGFFEHPAELKIIFKRRRTA</sequence>
<proteinExistence type="inferred from homology"/>
<dbReference type="PRINTS" id="PR00385">
    <property type="entry name" value="P450"/>
</dbReference>
<evidence type="ECO:0000256" key="8">
    <source>
        <dbReference type="RuleBase" id="RU000461"/>
    </source>
</evidence>
<evidence type="ECO:0000256" key="3">
    <source>
        <dbReference type="ARBA" id="ARBA00022723"/>
    </source>
</evidence>
<dbReference type="InterPro" id="IPR050196">
    <property type="entry name" value="Cytochrome_P450_Monoox"/>
</dbReference>
<dbReference type="Proteomes" id="UP000242875">
    <property type="component" value="Unassembled WGS sequence"/>
</dbReference>
<evidence type="ECO:0008006" key="11">
    <source>
        <dbReference type="Google" id="ProtNLM"/>
    </source>
</evidence>
<dbReference type="GO" id="GO:0016705">
    <property type="term" value="F:oxidoreductase activity, acting on paired donors, with incorporation or reduction of molecular oxygen"/>
    <property type="evidence" value="ECO:0007669"/>
    <property type="project" value="InterPro"/>
</dbReference>
<evidence type="ECO:0000256" key="6">
    <source>
        <dbReference type="ARBA" id="ARBA00023033"/>
    </source>
</evidence>
<name>A0A261Y6E7_9FUNG</name>
<keyword evidence="10" id="KW-1185">Reference proteome</keyword>
<feature type="binding site" description="axial binding residue" evidence="7">
    <location>
        <position position="504"/>
    </location>
    <ligand>
        <name>heme</name>
        <dbReference type="ChEBI" id="CHEBI:30413"/>
    </ligand>
    <ligandPart>
        <name>Fe</name>
        <dbReference type="ChEBI" id="CHEBI:18248"/>
    </ligandPart>
</feature>
<evidence type="ECO:0000256" key="5">
    <source>
        <dbReference type="ARBA" id="ARBA00023004"/>
    </source>
</evidence>
<keyword evidence="2 7" id="KW-0349">Heme</keyword>
<evidence type="ECO:0000256" key="1">
    <source>
        <dbReference type="ARBA" id="ARBA00010617"/>
    </source>
</evidence>
<keyword evidence="5 7" id="KW-0408">Iron</keyword>
<gene>
    <name evidence="9" type="ORF">BZG36_00973</name>
</gene>
<keyword evidence="4 8" id="KW-0560">Oxidoreductase</keyword>
<dbReference type="GO" id="GO:0005506">
    <property type="term" value="F:iron ion binding"/>
    <property type="evidence" value="ECO:0007669"/>
    <property type="project" value="InterPro"/>
</dbReference>
<dbReference type="PANTHER" id="PTHR24291:SF50">
    <property type="entry name" value="BIFUNCTIONAL ALBAFLAVENONE MONOOXYGENASE_TERPENE SYNTHASE"/>
    <property type="match status" value="1"/>
</dbReference>
<dbReference type="OrthoDB" id="1470350at2759"/>
<dbReference type="GO" id="GO:0004497">
    <property type="term" value="F:monooxygenase activity"/>
    <property type="evidence" value="ECO:0007669"/>
    <property type="project" value="UniProtKB-KW"/>
</dbReference>
<reference evidence="9 10" key="1">
    <citation type="journal article" date="2017" name="Mycologia">
        <title>Bifiguratus adelaidae, gen. et sp. nov., a new member of Mucoromycotina in endophytic and soil-dwelling habitats.</title>
        <authorList>
            <person name="Torres-Cruz T.J."/>
            <person name="Billingsley Tobias T.L."/>
            <person name="Almatruk M."/>
            <person name="Hesse C."/>
            <person name="Kuske C.R."/>
            <person name="Desiro A."/>
            <person name="Benucci G.M."/>
            <person name="Bonito G."/>
            <person name="Stajich J.E."/>
            <person name="Dunlap C."/>
            <person name="Arnold A.E."/>
            <person name="Porras-Alfaro A."/>
        </authorList>
    </citation>
    <scope>NUCLEOTIDE SEQUENCE [LARGE SCALE GENOMIC DNA]</scope>
    <source>
        <strain evidence="9 10">AZ0501</strain>
    </source>
</reference>
<dbReference type="GO" id="GO:0020037">
    <property type="term" value="F:heme binding"/>
    <property type="evidence" value="ECO:0007669"/>
    <property type="project" value="InterPro"/>
</dbReference>
<dbReference type="PANTHER" id="PTHR24291">
    <property type="entry name" value="CYTOCHROME P450 FAMILY 4"/>
    <property type="match status" value="1"/>
</dbReference>
<dbReference type="Gene3D" id="1.10.630.10">
    <property type="entry name" value="Cytochrome P450"/>
    <property type="match status" value="1"/>
</dbReference>
<evidence type="ECO:0000256" key="7">
    <source>
        <dbReference type="PIRSR" id="PIRSR602401-1"/>
    </source>
</evidence>
<dbReference type="InterPro" id="IPR017972">
    <property type="entry name" value="Cyt_P450_CS"/>
</dbReference>
<dbReference type="InterPro" id="IPR001128">
    <property type="entry name" value="Cyt_P450"/>
</dbReference>
<dbReference type="Pfam" id="PF00067">
    <property type="entry name" value="p450"/>
    <property type="match status" value="1"/>
</dbReference>
<evidence type="ECO:0000313" key="10">
    <source>
        <dbReference type="Proteomes" id="UP000242875"/>
    </source>
</evidence>
<accession>A0A261Y6E7</accession>
<keyword evidence="3 7" id="KW-0479">Metal-binding</keyword>
<evidence type="ECO:0000256" key="4">
    <source>
        <dbReference type="ARBA" id="ARBA00023002"/>
    </source>
</evidence>
<dbReference type="PROSITE" id="PS00086">
    <property type="entry name" value="CYTOCHROME_P450"/>
    <property type="match status" value="1"/>
</dbReference>
<protein>
    <recommendedName>
        <fullName evidence="11">Cytochrome P450</fullName>
    </recommendedName>
</protein>
<evidence type="ECO:0000256" key="2">
    <source>
        <dbReference type="ARBA" id="ARBA00022617"/>
    </source>
</evidence>
<comment type="cofactor">
    <cofactor evidence="7">
        <name>heme</name>
        <dbReference type="ChEBI" id="CHEBI:30413"/>
    </cofactor>
</comment>
<dbReference type="InterPro" id="IPR002401">
    <property type="entry name" value="Cyt_P450_E_grp-I"/>
</dbReference>